<dbReference type="STRING" id="356882.A0A423X5N3"/>
<proteinExistence type="inferred from homology"/>
<feature type="region of interest" description="Disordered" evidence="11">
    <location>
        <begin position="1"/>
        <end position="84"/>
    </location>
</feature>
<dbReference type="SUPFAM" id="SSF52058">
    <property type="entry name" value="L domain-like"/>
    <property type="match status" value="1"/>
</dbReference>
<feature type="compositionally biased region" description="Low complexity" evidence="11">
    <location>
        <begin position="67"/>
        <end position="78"/>
    </location>
</feature>
<comment type="function">
    <text evidence="9">Involved in the export of mRNA from the nucleus to the cytoplasm.</text>
</comment>
<dbReference type="FunFam" id="3.80.10.10:FF:000296">
    <property type="entry name" value="mRNA export factor MEX67"/>
    <property type="match status" value="1"/>
</dbReference>
<dbReference type="InterPro" id="IPR032675">
    <property type="entry name" value="LRR_dom_sf"/>
</dbReference>
<evidence type="ECO:0000259" key="12">
    <source>
        <dbReference type="PROSITE" id="PS50177"/>
    </source>
</evidence>
<comment type="subcellular location">
    <subcellularLocation>
        <location evidence="1">Nucleus</location>
    </subcellularLocation>
</comment>
<evidence type="ECO:0000256" key="1">
    <source>
        <dbReference type="ARBA" id="ARBA00004123"/>
    </source>
</evidence>
<dbReference type="EMBL" id="LKEA01000002">
    <property type="protein sequence ID" value="ROW11221.1"/>
    <property type="molecule type" value="Genomic_DNA"/>
</dbReference>
<feature type="domain" description="NTF2" evidence="12">
    <location>
        <begin position="407"/>
        <end position="579"/>
    </location>
</feature>
<keyword evidence="4" id="KW-0963">Cytoplasm</keyword>
<dbReference type="SUPFAM" id="SSF46934">
    <property type="entry name" value="UBA-like"/>
    <property type="match status" value="1"/>
</dbReference>
<gene>
    <name evidence="14" type="ORF">VMCG_01462</name>
</gene>
<evidence type="ECO:0000313" key="15">
    <source>
        <dbReference type="Proteomes" id="UP000283895"/>
    </source>
</evidence>
<dbReference type="InterPro" id="IPR005637">
    <property type="entry name" value="TAP_C_dom"/>
</dbReference>
<dbReference type="PROSITE" id="PS51281">
    <property type="entry name" value="TAP_C"/>
    <property type="match status" value="1"/>
</dbReference>
<dbReference type="PANTHER" id="PTHR10662:SF22">
    <property type="entry name" value="NUCLEAR RNA EXPORT FACTOR 1"/>
    <property type="match status" value="1"/>
</dbReference>
<dbReference type="CDD" id="cd14342">
    <property type="entry name" value="UBA_TAP-C"/>
    <property type="match status" value="1"/>
</dbReference>
<organism evidence="14 15">
    <name type="scientific">Cytospora schulzeri</name>
    <dbReference type="NCBI Taxonomy" id="448051"/>
    <lineage>
        <taxon>Eukaryota</taxon>
        <taxon>Fungi</taxon>
        <taxon>Dikarya</taxon>
        <taxon>Ascomycota</taxon>
        <taxon>Pezizomycotina</taxon>
        <taxon>Sordariomycetes</taxon>
        <taxon>Sordariomycetidae</taxon>
        <taxon>Diaporthales</taxon>
        <taxon>Cytosporaceae</taxon>
        <taxon>Cytospora</taxon>
    </lineage>
</organism>
<dbReference type="GO" id="GO:0042272">
    <property type="term" value="C:nuclear RNA export factor complex"/>
    <property type="evidence" value="ECO:0007669"/>
    <property type="project" value="UniProtKB-ARBA"/>
</dbReference>
<evidence type="ECO:0000256" key="7">
    <source>
        <dbReference type="ARBA" id="ARBA00022816"/>
    </source>
</evidence>
<dbReference type="PROSITE" id="PS50177">
    <property type="entry name" value="NTF2_DOMAIN"/>
    <property type="match status" value="1"/>
</dbReference>
<dbReference type="InterPro" id="IPR030217">
    <property type="entry name" value="NXF_fam"/>
</dbReference>
<dbReference type="Pfam" id="PF03943">
    <property type="entry name" value="TAP_C"/>
    <property type="match status" value="1"/>
</dbReference>
<dbReference type="AlphaFoldDB" id="A0A423X5N3"/>
<keyword evidence="5" id="KW-0433">Leucine-rich repeat</keyword>
<evidence type="ECO:0000313" key="14">
    <source>
        <dbReference type="EMBL" id="ROW11221.1"/>
    </source>
</evidence>
<evidence type="ECO:0000256" key="2">
    <source>
        <dbReference type="ARBA" id="ARBA00009285"/>
    </source>
</evidence>
<sequence length="639" mass="70740">MPPTGPRAGASTTTRQTRSSTGASRPSARGGIAKRGRGPAPRVDRDGDLVMDAAAGNKSGAGINKNTSSTRRGTTRPSAPKANTRLQQNLARQLGGDTSQVPKAPSAARLAANNTTLKILGVNSSKAASNPDKGEKRLLEFLERKASTMKGPSRRHVTIKKSLVEGDFVYVLASKLDAEEILKLNGFIFAGAQLTIAKNDDGWPQAEKSGSMSLSDKARQDKIKLQQVLERRYNPNIKLLDLSALGQDPTLTEMGLFQAKNTAEKTFKVLMVICQELFKTAQAKRDAIESISLAGNNVDFVGQVFDLAETFPDLKHLDLSNNHFSNLKQLNKWRGRFRHLETLLLNDNPIIQAEPNHAVELRDWFPKLQNLSNTQIRTAEDIAREAAKAQPKPIPQRGTDFRDVAGLGEQFLRQFYTLYDTNRDELLATFYDEYSTFTLAVVTGGPKDGDTAVLPWAPYLSFSRNHQRITTQAARFQRYTKGIQIQEVWKKLPATQHPELATNLDKYIIDCHPMKGLHDPINHKVAGEDGMIITMHGEFEELEANTGRTGKRSFSRTFVIGPGLPGRGVMRVVSDMLSISPWAPVPSQQLMVAELSKRTTMNGDYAKMCLETAEWNFDRALAVFEEKKSVLPPEAFMQV</sequence>
<dbReference type="InterPro" id="IPR032710">
    <property type="entry name" value="NTF2-like_dom_sf"/>
</dbReference>
<dbReference type="Gene3D" id="3.10.450.50">
    <property type="match status" value="1"/>
</dbReference>
<dbReference type="InterPro" id="IPR018222">
    <property type="entry name" value="Nuclear_transport_factor_2_euk"/>
</dbReference>
<evidence type="ECO:0000256" key="9">
    <source>
        <dbReference type="ARBA" id="ARBA00055253"/>
    </source>
</evidence>
<dbReference type="SUPFAM" id="SSF54427">
    <property type="entry name" value="NTF2-like"/>
    <property type="match status" value="1"/>
</dbReference>
<dbReference type="InterPro" id="IPR002075">
    <property type="entry name" value="NTF2_dom"/>
</dbReference>
<evidence type="ECO:0000256" key="3">
    <source>
        <dbReference type="ARBA" id="ARBA00022448"/>
    </source>
</evidence>
<feature type="compositionally biased region" description="Low complexity" evidence="11">
    <location>
        <begin position="7"/>
        <end position="25"/>
    </location>
</feature>
<comment type="similarity">
    <text evidence="2">Belongs to the NXF family.</text>
</comment>
<feature type="domain" description="TAP-C" evidence="13">
    <location>
        <begin position="586"/>
        <end position="639"/>
    </location>
</feature>
<keyword evidence="7" id="KW-0509">mRNA transport</keyword>
<dbReference type="Gene3D" id="3.80.10.10">
    <property type="entry name" value="Ribonuclease Inhibitor"/>
    <property type="match status" value="1"/>
</dbReference>
<dbReference type="PROSITE" id="PS51450">
    <property type="entry name" value="LRR"/>
    <property type="match status" value="1"/>
</dbReference>
<keyword evidence="6" id="KW-0677">Repeat</keyword>
<dbReference type="Proteomes" id="UP000283895">
    <property type="component" value="Unassembled WGS sequence"/>
</dbReference>
<dbReference type="GO" id="GO:0016973">
    <property type="term" value="P:poly(A)+ mRNA export from nucleus"/>
    <property type="evidence" value="ECO:0007669"/>
    <property type="project" value="TreeGrafter"/>
</dbReference>
<evidence type="ECO:0000256" key="4">
    <source>
        <dbReference type="ARBA" id="ARBA00022490"/>
    </source>
</evidence>
<evidence type="ECO:0000256" key="5">
    <source>
        <dbReference type="ARBA" id="ARBA00022614"/>
    </source>
</evidence>
<dbReference type="Pfam" id="PF24048">
    <property type="entry name" value="LRR_NXF1-5"/>
    <property type="match status" value="1"/>
</dbReference>
<dbReference type="PANTHER" id="PTHR10662">
    <property type="entry name" value="NUCLEAR RNA EXPORT FACTOR"/>
    <property type="match status" value="1"/>
</dbReference>
<accession>A0A423X5N3</accession>
<dbReference type="OrthoDB" id="25872at2759"/>
<dbReference type="InterPro" id="IPR057125">
    <property type="entry name" value="NXF1/2/3/5-like_LRR"/>
</dbReference>
<comment type="caution">
    <text evidence="14">The sequence shown here is derived from an EMBL/GenBank/DDBJ whole genome shotgun (WGS) entry which is preliminary data.</text>
</comment>
<dbReference type="GO" id="GO:0003723">
    <property type="term" value="F:RNA binding"/>
    <property type="evidence" value="ECO:0007669"/>
    <property type="project" value="TreeGrafter"/>
</dbReference>
<protein>
    <recommendedName>
        <fullName evidence="10">mRNA export factor MEX67</fullName>
    </recommendedName>
</protein>
<dbReference type="SMART" id="SM00804">
    <property type="entry name" value="TAP_C"/>
    <property type="match status" value="1"/>
</dbReference>
<dbReference type="InterPro" id="IPR009060">
    <property type="entry name" value="UBA-like_sf"/>
</dbReference>
<evidence type="ECO:0000256" key="11">
    <source>
        <dbReference type="SAM" id="MobiDB-lite"/>
    </source>
</evidence>
<dbReference type="Gene3D" id="1.10.8.10">
    <property type="entry name" value="DNA helicase RuvA subunit, C-terminal domain"/>
    <property type="match status" value="1"/>
</dbReference>
<reference evidence="14 15" key="1">
    <citation type="submission" date="2015-09" db="EMBL/GenBank/DDBJ databases">
        <title>Host preference determinants of Valsa canker pathogens revealed by comparative genomics.</title>
        <authorList>
            <person name="Yin Z."/>
            <person name="Huang L."/>
        </authorList>
    </citation>
    <scope>NUCLEOTIDE SEQUENCE [LARGE SCALE GENOMIC DNA]</scope>
    <source>
        <strain evidence="14 15">03-1</strain>
    </source>
</reference>
<keyword evidence="3" id="KW-0813">Transport</keyword>
<name>A0A423X5N3_9PEZI</name>
<keyword evidence="8" id="KW-0539">Nucleus</keyword>
<dbReference type="FunFam" id="1.10.8.10:FF:000018">
    <property type="entry name" value="Nuclear RNA export factor 1"/>
    <property type="match status" value="1"/>
</dbReference>
<evidence type="ECO:0000256" key="6">
    <source>
        <dbReference type="ARBA" id="ARBA00022737"/>
    </source>
</evidence>
<dbReference type="InterPro" id="IPR001611">
    <property type="entry name" value="Leu-rich_rpt"/>
</dbReference>
<dbReference type="Pfam" id="PF22602">
    <property type="entry name" value="NXF_NTF2"/>
    <property type="match status" value="1"/>
</dbReference>
<keyword evidence="15" id="KW-1185">Reference proteome</keyword>
<evidence type="ECO:0000256" key="10">
    <source>
        <dbReference type="ARBA" id="ARBA00069694"/>
    </source>
</evidence>
<evidence type="ECO:0000259" key="13">
    <source>
        <dbReference type="PROSITE" id="PS51281"/>
    </source>
</evidence>
<evidence type="ECO:0000256" key="8">
    <source>
        <dbReference type="ARBA" id="ARBA00023242"/>
    </source>
</evidence>